<name>A0AAE8XYV0_9CAUD</name>
<protein>
    <submittedName>
        <fullName evidence="2">Uncharacterized protein</fullName>
    </submittedName>
</protein>
<feature type="region of interest" description="Disordered" evidence="1">
    <location>
        <begin position="102"/>
        <end position="123"/>
    </location>
</feature>
<dbReference type="Proteomes" id="UP000827232">
    <property type="component" value="Segment"/>
</dbReference>
<keyword evidence="3" id="KW-1185">Reference proteome</keyword>
<organism evidence="2 3">
    <name type="scientific">Halorubrum tailed virus 25</name>
    <dbReference type="NCBI Taxonomy" id="2878006"/>
    <lineage>
        <taxon>Viruses</taxon>
        <taxon>Duplodnaviria</taxon>
        <taxon>Heunggongvirae</taxon>
        <taxon>Uroviricota</taxon>
        <taxon>Caudoviricetes</taxon>
        <taxon>Thumleimavirales</taxon>
        <taxon>Hafunaviridae</taxon>
        <taxon>Laminvirus</taxon>
        <taxon>Laminvirus thailandense</taxon>
        <taxon>Laminvirus HRTV25</taxon>
    </lineage>
</organism>
<accession>A0AAE8XYV0</accession>
<reference evidence="2" key="1">
    <citation type="submission" date="2021-05" db="EMBL/GenBank/DDBJ databases">
        <title>Diversity, taxonomy and evolution of archaeal viruses of the class Caudoviricetes.</title>
        <authorList>
            <person name="Liu Y."/>
            <person name="Demina T.A."/>
            <person name="Roux S."/>
            <person name="Aiewsakun P."/>
            <person name="Kazlauskas D."/>
            <person name="Simmonds P."/>
            <person name="Prangishvili D."/>
            <person name="Oksanen H.M."/>
            <person name="Krupovic M."/>
        </authorList>
    </citation>
    <scope>NUCLEOTIDE SEQUENCE</scope>
    <source>
        <strain evidence="2">HRTV-25/14</strain>
    </source>
</reference>
<evidence type="ECO:0000313" key="2">
    <source>
        <dbReference type="EMBL" id="UBF22672.1"/>
    </source>
</evidence>
<evidence type="ECO:0000256" key="1">
    <source>
        <dbReference type="SAM" id="MobiDB-lite"/>
    </source>
</evidence>
<sequence>MTATIFPSVDKPITVGFLRNMKRIRRGEQDSLEFLYNGGWLHLRVTQTDFYGKATHVKITGKDNRAYKVNAKRRLGSSLSANMWHDLKRLADPDYEHPFNTGMGADDVEHPFHRPGNKPIRIA</sequence>
<evidence type="ECO:0000313" key="3">
    <source>
        <dbReference type="Proteomes" id="UP000827232"/>
    </source>
</evidence>
<dbReference type="EMBL" id="MZ334521">
    <property type="protein sequence ID" value="UBF22672.1"/>
    <property type="molecule type" value="Genomic_DNA"/>
</dbReference>
<gene>
    <name evidence="2" type="ORF">HRTV-25_gp91</name>
</gene>
<proteinExistence type="predicted"/>